<dbReference type="PANTHER" id="PTHR36836">
    <property type="entry name" value="COLANIC ACID BIOSYNTHESIS PROTEIN WCAK"/>
    <property type="match status" value="1"/>
</dbReference>
<protein>
    <submittedName>
        <fullName evidence="2">Colanic acid biosynthesis protein</fullName>
    </submittedName>
</protein>
<dbReference type="Proteomes" id="UP000049983">
    <property type="component" value="Unassembled WGS sequence"/>
</dbReference>
<dbReference type="GeneID" id="97671419"/>
<gene>
    <name evidence="2" type="ORF">LA5096_04106</name>
</gene>
<dbReference type="InterPro" id="IPR007345">
    <property type="entry name" value="Polysacch_pyruvyl_Trfase"/>
</dbReference>
<dbReference type="Pfam" id="PF04230">
    <property type="entry name" value="PS_pyruv_trans"/>
    <property type="match status" value="1"/>
</dbReference>
<dbReference type="OrthoDB" id="1814359at2"/>
<accession>A0A0M6ZDB2</accession>
<sequence length="393" mass="43675">MTNDSVLTIGLLWHSTNSDNLGIGALTASQIVILEEVAADLNLKLKFKILGWRDPEPSYIKGDNIEVVPMRARDLLSPSGLWSSARSCDLILDISAGDSFADIYGRQRFLYNIIAKTNVIASWRPLILSPQTIGPFQRWWTRLLATVAMRGAKKVVTRDKLSSDYLRELGLADRLIESTDVAMRLPYELPAPREDGNVRVGLNVSGLLFNGGYSQDNMFALSADYAAVIHALCEYFTNQPGVELHLLGHVNSHNHEVEDDYRVAEKLAAKYPSAVLAPRFESPSDAKTYIATMDFFAGARMHACIAAFSSGVPVLSMAYSRKFAGLFGTLGYDHLADCKAQTTEEIVEAVTSAFGRREELKVDVENAFQEAERKLVHYQDYLREVMENTKRAA</sequence>
<evidence type="ECO:0000259" key="1">
    <source>
        <dbReference type="Pfam" id="PF04230"/>
    </source>
</evidence>
<name>A0A0M6ZDB2_9HYPH</name>
<dbReference type="AlphaFoldDB" id="A0A0M6ZDB2"/>
<dbReference type="RefSeq" id="WP_055112365.1">
    <property type="nucleotide sequence ID" value="NZ_CXWA01000005.1"/>
</dbReference>
<keyword evidence="3" id="KW-1185">Reference proteome</keyword>
<dbReference type="STRING" id="311410.LA5095_00968"/>
<proteinExistence type="predicted"/>
<organism evidence="2 3">
    <name type="scientific">Roseibium album</name>
    <dbReference type="NCBI Taxonomy" id="311410"/>
    <lineage>
        <taxon>Bacteria</taxon>
        <taxon>Pseudomonadati</taxon>
        <taxon>Pseudomonadota</taxon>
        <taxon>Alphaproteobacteria</taxon>
        <taxon>Hyphomicrobiales</taxon>
        <taxon>Stappiaceae</taxon>
        <taxon>Roseibium</taxon>
    </lineage>
</organism>
<evidence type="ECO:0000313" key="2">
    <source>
        <dbReference type="EMBL" id="CTQ74589.1"/>
    </source>
</evidence>
<reference evidence="3" key="1">
    <citation type="submission" date="2015-07" db="EMBL/GenBank/DDBJ databases">
        <authorList>
            <person name="Rodrigo-Torres Lidia"/>
            <person name="Arahal R.David."/>
        </authorList>
    </citation>
    <scope>NUCLEOTIDE SEQUENCE [LARGE SCALE GENOMIC DNA]</scope>
    <source>
        <strain evidence="3">CECT 5096</strain>
    </source>
</reference>
<feature type="domain" description="Polysaccharide pyruvyl transferase" evidence="1">
    <location>
        <begin position="65"/>
        <end position="320"/>
    </location>
</feature>
<dbReference type="EMBL" id="CXWC01000011">
    <property type="protein sequence ID" value="CTQ74589.1"/>
    <property type="molecule type" value="Genomic_DNA"/>
</dbReference>
<dbReference type="PANTHER" id="PTHR36836:SF1">
    <property type="entry name" value="COLANIC ACID BIOSYNTHESIS PROTEIN WCAK"/>
    <property type="match status" value="1"/>
</dbReference>
<evidence type="ECO:0000313" key="3">
    <source>
        <dbReference type="Proteomes" id="UP000049983"/>
    </source>
</evidence>